<reference evidence="1" key="1">
    <citation type="journal article" date="2015" name="Nature">
        <title>Complex archaea that bridge the gap between prokaryotes and eukaryotes.</title>
        <authorList>
            <person name="Spang A."/>
            <person name="Saw J.H."/>
            <person name="Jorgensen S.L."/>
            <person name="Zaremba-Niedzwiedzka K."/>
            <person name="Martijn J."/>
            <person name="Lind A.E."/>
            <person name="van Eijk R."/>
            <person name="Schleper C."/>
            <person name="Guy L."/>
            <person name="Ettema T.J."/>
        </authorList>
    </citation>
    <scope>NUCLEOTIDE SEQUENCE</scope>
</reference>
<proteinExistence type="predicted"/>
<sequence>MTFHAGRECQLIPMSEGGQVRFDIMSDGEHVGGIRFCFDLKEWEIHLNQHVKVTYYFVCKIWDCLLPSK</sequence>
<name>A0A0F9UUK0_9ZZZZ</name>
<gene>
    <name evidence="1" type="ORF">LCGC14_0220430</name>
</gene>
<comment type="caution">
    <text evidence="1">The sequence shown here is derived from an EMBL/GenBank/DDBJ whole genome shotgun (WGS) entry which is preliminary data.</text>
</comment>
<protein>
    <submittedName>
        <fullName evidence="1">Uncharacterized protein</fullName>
    </submittedName>
</protein>
<evidence type="ECO:0000313" key="1">
    <source>
        <dbReference type="EMBL" id="KKN91177.1"/>
    </source>
</evidence>
<accession>A0A0F9UUK0</accession>
<dbReference type="AlphaFoldDB" id="A0A0F9UUK0"/>
<dbReference type="EMBL" id="LAZR01000105">
    <property type="protein sequence ID" value="KKN91177.1"/>
    <property type="molecule type" value="Genomic_DNA"/>
</dbReference>
<organism evidence="1">
    <name type="scientific">marine sediment metagenome</name>
    <dbReference type="NCBI Taxonomy" id="412755"/>
    <lineage>
        <taxon>unclassified sequences</taxon>
        <taxon>metagenomes</taxon>
        <taxon>ecological metagenomes</taxon>
    </lineage>
</organism>